<dbReference type="Pfam" id="PF16925">
    <property type="entry name" value="TetR_C_13"/>
    <property type="match status" value="1"/>
</dbReference>
<dbReference type="PROSITE" id="PS50977">
    <property type="entry name" value="HTH_TETR_2"/>
    <property type="match status" value="1"/>
</dbReference>
<dbReference type="InterPro" id="IPR001647">
    <property type="entry name" value="HTH_TetR"/>
</dbReference>
<keyword evidence="7" id="KW-1185">Reference proteome</keyword>
<dbReference type="PANTHER" id="PTHR47506">
    <property type="entry name" value="TRANSCRIPTIONAL REGULATORY PROTEIN"/>
    <property type="match status" value="1"/>
</dbReference>
<dbReference type="EMBL" id="LVWE01000037">
    <property type="protein sequence ID" value="OAD44844.1"/>
    <property type="molecule type" value="Genomic_DNA"/>
</dbReference>
<dbReference type="InterPro" id="IPR036271">
    <property type="entry name" value="Tet_transcr_reg_TetR-rel_C_sf"/>
</dbReference>
<evidence type="ECO:0000259" key="5">
    <source>
        <dbReference type="PROSITE" id="PS50977"/>
    </source>
</evidence>
<dbReference type="GO" id="GO:0003677">
    <property type="term" value="F:DNA binding"/>
    <property type="evidence" value="ECO:0007669"/>
    <property type="project" value="UniProtKB-UniRule"/>
</dbReference>
<sequence length="200" mass="23128">MLQKQKSEFTKELILNESFKLFYKDGFKATSVDKIMVKTQLTKGAFYHHYKNKKELGLAVIKLKIQQRVYDAMISPLYNSGNVIEILKSTFIDRIKSFPIQEKQSGCPMNNFINELGDTEKVYQIALKNIIEEWKSALIQLIERGKKDNSINQSISNKSTAIYLISSFEGIRGIRKLYENDEIIDQFMLGLSTYINHIKA</sequence>
<organism evidence="6 7">
    <name type="scientific">Polaribacter atrinae</name>
    <dbReference type="NCBI Taxonomy" id="1333662"/>
    <lineage>
        <taxon>Bacteria</taxon>
        <taxon>Pseudomonadati</taxon>
        <taxon>Bacteroidota</taxon>
        <taxon>Flavobacteriia</taxon>
        <taxon>Flavobacteriales</taxon>
        <taxon>Flavobacteriaceae</taxon>
    </lineage>
</organism>
<dbReference type="SUPFAM" id="SSF48498">
    <property type="entry name" value="Tetracyclin repressor-like, C-terminal domain"/>
    <property type="match status" value="1"/>
</dbReference>
<evidence type="ECO:0000256" key="2">
    <source>
        <dbReference type="ARBA" id="ARBA00023125"/>
    </source>
</evidence>
<dbReference type="InterPro" id="IPR009057">
    <property type="entry name" value="Homeodomain-like_sf"/>
</dbReference>
<proteinExistence type="predicted"/>
<dbReference type="InterPro" id="IPR011075">
    <property type="entry name" value="TetR_C"/>
</dbReference>
<name>A0A176TAH9_9FLAO</name>
<accession>A0A176TAH9</accession>
<feature type="DNA-binding region" description="H-T-H motif" evidence="4">
    <location>
        <begin position="31"/>
        <end position="50"/>
    </location>
</feature>
<dbReference type="Pfam" id="PF00440">
    <property type="entry name" value="TetR_N"/>
    <property type="match status" value="1"/>
</dbReference>
<protein>
    <submittedName>
        <fullName evidence="6">TetR family transcriptional regulator</fullName>
    </submittedName>
</protein>
<dbReference type="SUPFAM" id="SSF46689">
    <property type="entry name" value="Homeodomain-like"/>
    <property type="match status" value="1"/>
</dbReference>
<evidence type="ECO:0000256" key="4">
    <source>
        <dbReference type="PROSITE-ProRule" id="PRU00335"/>
    </source>
</evidence>
<dbReference type="PANTHER" id="PTHR47506:SF1">
    <property type="entry name" value="HTH-TYPE TRANSCRIPTIONAL REGULATOR YJDC"/>
    <property type="match status" value="1"/>
</dbReference>
<dbReference type="AlphaFoldDB" id="A0A176TAH9"/>
<reference evidence="6 7" key="1">
    <citation type="submission" date="2016-02" db="EMBL/GenBank/DDBJ databases">
        <title>Draft genome sequence of Polaribacter atrinae KACC17473.</title>
        <authorList>
            <person name="Shin S.-K."/>
            <person name="Yi H."/>
        </authorList>
    </citation>
    <scope>NUCLEOTIDE SEQUENCE [LARGE SCALE GENOMIC DNA]</scope>
    <source>
        <strain evidence="6 7">KACC 17473</strain>
    </source>
</reference>
<keyword evidence="1" id="KW-0805">Transcription regulation</keyword>
<dbReference type="RefSeq" id="WP_068449926.1">
    <property type="nucleotide sequence ID" value="NZ_CANKUV010000008.1"/>
</dbReference>
<keyword evidence="2 4" id="KW-0238">DNA-binding</keyword>
<evidence type="ECO:0000313" key="6">
    <source>
        <dbReference type="EMBL" id="OAD44844.1"/>
    </source>
</evidence>
<evidence type="ECO:0000256" key="1">
    <source>
        <dbReference type="ARBA" id="ARBA00023015"/>
    </source>
</evidence>
<dbReference type="Proteomes" id="UP000076923">
    <property type="component" value="Unassembled WGS sequence"/>
</dbReference>
<feature type="domain" description="HTH tetR-type" evidence="5">
    <location>
        <begin position="8"/>
        <end position="68"/>
    </location>
</feature>
<gene>
    <name evidence="6" type="ORF">LPB303_10180</name>
</gene>
<comment type="caution">
    <text evidence="6">The sequence shown here is derived from an EMBL/GenBank/DDBJ whole genome shotgun (WGS) entry which is preliminary data.</text>
</comment>
<dbReference type="OrthoDB" id="9798857at2"/>
<evidence type="ECO:0000313" key="7">
    <source>
        <dbReference type="Proteomes" id="UP000076923"/>
    </source>
</evidence>
<keyword evidence="3" id="KW-0804">Transcription</keyword>
<evidence type="ECO:0000256" key="3">
    <source>
        <dbReference type="ARBA" id="ARBA00023163"/>
    </source>
</evidence>
<dbReference type="PRINTS" id="PR00455">
    <property type="entry name" value="HTHTETR"/>
</dbReference>
<dbReference type="STRING" id="1333662.LPB303_10180"/>
<dbReference type="Gene3D" id="1.10.357.10">
    <property type="entry name" value="Tetracycline Repressor, domain 2"/>
    <property type="match status" value="1"/>
</dbReference>